<protein>
    <recommendedName>
        <fullName evidence="1 4">Thymidylate synthase</fullName>
        <ecNumber evidence="1 4">2.1.1.45</ecNumber>
    </recommendedName>
</protein>
<dbReference type="InterPro" id="IPR036926">
    <property type="entry name" value="Thymidate_synth/dCMP_Mease_sf"/>
</dbReference>
<evidence type="ECO:0000256" key="4">
    <source>
        <dbReference type="NCBIfam" id="TIGR03284"/>
    </source>
</evidence>
<dbReference type="GO" id="GO:0004799">
    <property type="term" value="F:thymidylate synthase activity"/>
    <property type="evidence" value="ECO:0007669"/>
    <property type="project" value="UniProtKB-UniRule"/>
</dbReference>
<dbReference type="Proteomes" id="UP000524246">
    <property type="component" value="Unassembled WGS sequence"/>
</dbReference>
<organism evidence="6 7">
    <name type="scientific">SAR324 cluster bacterium</name>
    <dbReference type="NCBI Taxonomy" id="2024889"/>
    <lineage>
        <taxon>Bacteria</taxon>
        <taxon>Deltaproteobacteria</taxon>
        <taxon>SAR324 cluster</taxon>
    </lineage>
</organism>
<dbReference type="EMBL" id="JAAZON010000298">
    <property type="protein sequence ID" value="NMC62870.1"/>
    <property type="molecule type" value="Genomic_DNA"/>
</dbReference>
<dbReference type="GO" id="GO:0005829">
    <property type="term" value="C:cytosol"/>
    <property type="evidence" value="ECO:0007669"/>
    <property type="project" value="TreeGrafter"/>
</dbReference>
<evidence type="ECO:0000259" key="5">
    <source>
        <dbReference type="Pfam" id="PF00303"/>
    </source>
</evidence>
<comment type="caution">
    <text evidence="6">The sequence shown here is derived from an EMBL/GenBank/DDBJ whole genome shotgun (WGS) entry which is preliminary data.</text>
</comment>
<dbReference type="AlphaFoldDB" id="A0A7X9FRA6"/>
<keyword evidence="3 6" id="KW-0808">Transferase</keyword>
<reference evidence="6 7" key="1">
    <citation type="journal article" date="2020" name="Biotechnol. Biofuels">
        <title>New insights from the biogas microbiome by comprehensive genome-resolved metagenomics of nearly 1600 species originating from multiple anaerobic digesters.</title>
        <authorList>
            <person name="Campanaro S."/>
            <person name="Treu L."/>
            <person name="Rodriguez-R L.M."/>
            <person name="Kovalovszki A."/>
            <person name="Ziels R.M."/>
            <person name="Maus I."/>
            <person name="Zhu X."/>
            <person name="Kougias P.G."/>
            <person name="Basile A."/>
            <person name="Luo G."/>
            <person name="Schluter A."/>
            <person name="Konstantinidis K.T."/>
            <person name="Angelidaki I."/>
        </authorList>
    </citation>
    <scope>NUCLEOTIDE SEQUENCE [LARGE SCALE GENOMIC DNA]</scope>
    <source>
        <strain evidence="6">AS27yjCOA_65</strain>
    </source>
</reference>
<evidence type="ECO:0000256" key="1">
    <source>
        <dbReference type="ARBA" id="ARBA00011947"/>
    </source>
</evidence>
<dbReference type="InterPro" id="IPR045097">
    <property type="entry name" value="Thymidate_synth/dCMP_Mease"/>
</dbReference>
<evidence type="ECO:0000256" key="2">
    <source>
        <dbReference type="ARBA" id="ARBA00022603"/>
    </source>
</evidence>
<evidence type="ECO:0000256" key="3">
    <source>
        <dbReference type="ARBA" id="ARBA00022679"/>
    </source>
</evidence>
<sequence>MRQYLDLVRDILQNGKPADGSVRSDRTGVGTYSVFGRQLRFNLDEGFPLLTTKKVHLKSIIYELLWFLRGDTNIKWLNEHK</sequence>
<dbReference type="GO" id="GO:0006231">
    <property type="term" value="P:dTMP biosynthetic process"/>
    <property type="evidence" value="ECO:0007669"/>
    <property type="project" value="InterPro"/>
</dbReference>
<dbReference type="SUPFAM" id="SSF55831">
    <property type="entry name" value="Thymidylate synthase/dCMP hydroxymethylase"/>
    <property type="match status" value="1"/>
</dbReference>
<dbReference type="InterPro" id="IPR023451">
    <property type="entry name" value="Thymidate_synth/dCMP_Mease_dom"/>
</dbReference>
<evidence type="ECO:0000313" key="6">
    <source>
        <dbReference type="EMBL" id="NMC62870.1"/>
    </source>
</evidence>
<dbReference type="PANTHER" id="PTHR11548:SF9">
    <property type="entry name" value="THYMIDYLATE SYNTHASE"/>
    <property type="match status" value="1"/>
</dbReference>
<accession>A0A7X9FRA6</accession>
<proteinExistence type="predicted"/>
<dbReference type="GO" id="GO:0032259">
    <property type="term" value="P:methylation"/>
    <property type="evidence" value="ECO:0007669"/>
    <property type="project" value="UniProtKB-KW"/>
</dbReference>
<evidence type="ECO:0000313" key="7">
    <source>
        <dbReference type="Proteomes" id="UP000524246"/>
    </source>
</evidence>
<feature type="non-terminal residue" evidence="6">
    <location>
        <position position="81"/>
    </location>
</feature>
<dbReference type="EC" id="2.1.1.45" evidence="1 4"/>
<dbReference type="Gene3D" id="3.30.572.10">
    <property type="entry name" value="Thymidylate synthase/dCMP hydroxymethylase domain"/>
    <property type="match status" value="1"/>
</dbReference>
<keyword evidence="2 6" id="KW-0489">Methyltransferase</keyword>
<dbReference type="Pfam" id="PF00303">
    <property type="entry name" value="Thymidylat_synt"/>
    <property type="match status" value="1"/>
</dbReference>
<dbReference type="NCBIfam" id="TIGR03284">
    <property type="entry name" value="thym_sym"/>
    <property type="match status" value="1"/>
</dbReference>
<name>A0A7X9FRA6_9DELT</name>
<dbReference type="InterPro" id="IPR000398">
    <property type="entry name" value="Thymidylate_synthase"/>
</dbReference>
<gene>
    <name evidence="6" type="primary">thyA</name>
    <name evidence="6" type="ORF">GYA55_06835</name>
</gene>
<feature type="domain" description="Thymidylate synthase/dCMP hydroxymethylase" evidence="5">
    <location>
        <begin position="2"/>
        <end position="80"/>
    </location>
</feature>
<dbReference type="PANTHER" id="PTHR11548">
    <property type="entry name" value="THYMIDYLATE SYNTHASE 1"/>
    <property type="match status" value="1"/>
</dbReference>